<feature type="compositionally biased region" description="Acidic residues" evidence="2">
    <location>
        <begin position="1031"/>
        <end position="1049"/>
    </location>
</feature>
<sequence length="1049" mass="116935">MAHRSRFLDYSPRMSMQSTEIKLKLWVFKIVFGQFEVCVEGYRPKDRDETELKCWHSTAIADRLTSSMLQTKSGSTYTLHGPMDTDAAQIYGYPDYLIEAFKDGFPPNWRELLTDFHTMLVRSSQCDISQWFNSSLMAERRRSSMNVSRRQSAVFPSLTEAVNKYSRDKQLVPVGRRSFRSRQSFVVPASAPMTPVAEDRSAERDPEELVVNHTDGSPLAAVPRASPLTAVRKSPRLSSVPPSEQIIEVAQNNEEQIAEVASPSPSPTKIGPAMFESTKVDSPPANDENRPPPMEIGENIFKIPTMPAPKPRKGKNAASELSAKASDRDLIVEDLNIVASVVLQNWVFKLVNGDFAVCLEGYRTDAPDKCWHSTAIVERVTARLLKTGSGTVYGLEGPIDTAAAANPYGYPKYLVSLFEHGFPPDWKEILHEFYESRIQTNQTNVSQWFAADEPVEQSMMEATLPLAAAVDRVSRQKQLDVVSTNHAEGTQQSSSATNPLNNQDDVVFAKPSMPAPKRVKKPGQKKWDSQSLHSDFGDISARLSASADGDGLFRASRSGRVIKPPLASWAGQRITYDQDGKAKHIVDSITEVATQQRGFSLAALSQVYGVSPVRQPTQQERRISLLQPAKKKKRRSGGRSVSRTADGISSESSDSSLSPSSDESDSPIGKRRNKTTSRFRFDDSAEYEIAREERRQRRKEKRRRRKQRELEKLQQKKAKRARSTTSRSTKRRSPQTKKPSRAKSTTSKISRSTKGGGRAAKSTASRGRRSPSLSSSASSHSASPPPPTKKAKKPAAKRWTNEEYKRLQIALRAVLPRDEDGWNKVANSLGGDRTAAQCQNAANRVLGYDLQMEEEDLPQSAAPQVTAKVGTAAYQVQANRYLRSYLHTTGNDDDDYFENTCDMAASTLAFPSLGDLNPNDSLLSVMFTPTNVPRGKNRVFVPRPVSTPGSAVMSPSYDQSPASILDSASRDRKARYAHQLLQERVERLAMMGRQKPTRDSLSAANNRKAKKQQDELLSRYLNDVRRKQHEDEDEESENDDQYFSESNSD</sequence>
<dbReference type="InterPro" id="IPR039110">
    <property type="entry name" value="KNL2-like"/>
</dbReference>
<feature type="compositionally biased region" description="Basic residues" evidence="2">
    <location>
        <begin position="696"/>
        <end position="707"/>
    </location>
</feature>
<dbReference type="PANTHER" id="PTHR16124">
    <property type="entry name" value="MIS18-BINDING PROTEIN 1"/>
    <property type="match status" value="1"/>
</dbReference>
<dbReference type="InterPro" id="IPR001005">
    <property type="entry name" value="SANT/Myb"/>
</dbReference>
<feature type="compositionally biased region" description="Basic residues" evidence="2">
    <location>
        <begin position="715"/>
        <end position="741"/>
    </location>
</feature>
<feature type="region of interest" description="Disordered" evidence="2">
    <location>
        <begin position="304"/>
        <end position="323"/>
    </location>
</feature>
<evidence type="ECO:0000313" key="4">
    <source>
        <dbReference type="Proteomes" id="UP000887566"/>
    </source>
</evidence>
<evidence type="ECO:0000256" key="2">
    <source>
        <dbReference type="SAM" id="MobiDB-lite"/>
    </source>
</evidence>
<feature type="region of interest" description="Disordered" evidence="2">
    <location>
        <begin position="938"/>
        <end position="970"/>
    </location>
</feature>
<dbReference type="Pfam" id="PF09133">
    <property type="entry name" value="SANTA"/>
    <property type="match status" value="2"/>
</dbReference>
<dbReference type="WBParaSite" id="PSAMB.scaffold935size38407.g9916.t1">
    <property type="protein sequence ID" value="PSAMB.scaffold935size38407.g9916.t1"/>
    <property type="gene ID" value="PSAMB.scaffold935size38407.g9916"/>
</dbReference>
<accession>A0A914XNK3</accession>
<protein>
    <submittedName>
        <fullName evidence="5">Myb-like domain-containing protein</fullName>
    </submittedName>
</protein>
<evidence type="ECO:0000256" key="1">
    <source>
        <dbReference type="ARBA" id="ARBA00004123"/>
    </source>
</evidence>
<feature type="compositionally biased region" description="Polar residues" evidence="2">
    <location>
        <begin position="481"/>
        <end position="504"/>
    </location>
</feature>
<feature type="region of interest" description="Disordered" evidence="2">
    <location>
        <begin position="692"/>
        <end position="800"/>
    </location>
</feature>
<feature type="region of interest" description="Disordered" evidence="2">
    <location>
        <begin position="614"/>
        <end position="677"/>
    </location>
</feature>
<dbReference type="GO" id="GO:0005634">
    <property type="term" value="C:nucleus"/>
    <property type="evidence" value="ECO:0007669"/>
    <property type="project" value="UniProtKB-SubCell"/>
</dbReference>
<feature type="compositionally biased region" description="Basic and acidic residues" evidence="2">
    <location>
        <begin position="1011"/>
        <end position="1030"/>
    </location>
</feature>
<feature type="compositionally biased region" description="Low complexity" evidence="2">
    <location>
        <begin position="638"/>
        <end position="661"/>
    </location>
</feature>
<feature type="region of interest" description="Disordered" evidence="2">
    <location>
        <begin position="480"/>
        <end position="531"/>
    </location>
</feature>
<dbReference type="Gene3D" id="1.10.10.60">
    <property type="entry name" value="Homeodomain-like"/>
    <property type="match status" value="1"/>
</dbReference>
<feature type="domain" description="Myb-like" evidence="3">
    <location>
        <begin position="798"/>
        <end position="846"/>
    </location>
</feature>
<reference evidence="5" key="1">
    <citation type="submission" date="2022-11" db="UniProtKB">
        <authorList>
            <consortium name="WormBaseParasite"/>
        </authorList>
    </citation>
    <scope>IDENTIFICATION</scope>
</reference>
<keyword evidence="4" id="KW-1185">Reference proteome</keyword>
<comment type="subcellular location">
    <subcellularLocation>
        <location evidence="1">Nucleus</location>
    </subcellularLocation>
</comment>
<dbReference type="Proteomes" id="UP000887566">
    <property type="component" value="Unplaced"/>
</dbReference>
<dbReference type="PROSITE" id="PS50090">
    <property type="entry name" value="MYB_LIKE"/>
    <property type="match status" value="1"/>
</dbReference>
<feature type="region of interest" description="Disordered" evidence="2">
    <location>
        <begin position="989"/>
        <end position="1049"/>
    </location>
</feature>
<dbReference type="InterPro" id="IPR009057">
    <property type="entry name" value="Homeodomain-like_sf"/>
</dbReference>
<name>A0A914XNK3_9BILA</name>
<feature type="compositionally biased region" description="Low complexity" evidence="2">
    <location>
        <begin position="742"/>
        <end position="753"/>
    </location>
</feature>
<feature type="compositionally biased region" description="Low complexity" evidence="2">
    <location>
        <begin position="770"/>
        <end position="782"/>
    </location>
</feature>
<dbReference type="SUPFAM" id="SSF46689">
    <property type="entry name" value="Homeodomain-like"/>
    <property type="match status" value="1"/>
</dbReference>
<dbReference type="AlphaFoldDB" id="A0A914XNK3"/>
<evidence type="ECO:0000259" key="3">
    <source>
        <dbReference type="PROSITE" id="PS50090"/>
    </source>
</evidence>
<dbReference type="GO" id="GO:0000775">
    <property type="term" value="C:chromosome, centromeric region"/>
    <property type="evidence" value="ECO:0007669"/>
    <property type="project" value="TreeGrafter"/>
</dbReference>
<dbReference type="PANTHER" id="PTHR16124:SF3">
    <property type="entry name" value="MIS18-BINDING PROTEIN 1"/>
    <property type="match status" value="1"/>
</dbReference>
<evidence type="ECO:0000313" key="5">
    <source>
        <dbReference type="WBParaSite" id="PSAMB.scaffold935size38407.g9916.t1"/>
    </source>
</evidence>
<proteinExistence type="predicted"/>
<organism evidence="4 5">
    <name type="scientific">Plectus sambesii</name>
    <dbReference type="NCBI Taxonomy" id="2011161"/>
    <lineage>
        <taxon>Eukaryota</taxon>
        <taxon>Metazoa</taxon>
        <taxon>Ecdysozoa</taxon>
        <taxon>Nematoda</taxon>
        <taxon>Chromadorea</taxon>
        <taxon>Plectida</taxon>
        <taxon>Plectina</taxon>
        <taxon>Plectoidea</taxon>
        <taxon>Plectidae</taxon>
        <taxon>Plectus</taxon>
    </lineage>
</organism>
<dbReference type="InterPro" id="IPR015216">
    <property type="entry name" value="SANTA"/>
</dbReference>